<feature type="signal peptide" evidence="1">
    <location>
        <begin position="1"/>
        <end position="18"/>
    </location>
</feature>
<dbReference type="SUPFAM" id="SSF82185">
    <property type="entry name" value="Histone H3 K4-specific methyltransferase SET7/9 N-terminal domain"/>
    <property type="match status" value="1"/>
</dbReference>
<keyword evidence="1" id="KW-0732">Signal</keyword>
<dbReference type="Proteomes" id="UP001065322">
    <property type="component" value="Chromosome"/>
</dbReference>
<name>A0ABY6A775_9GAMM</name>
<sequence>MRSILLCLLLVMGAGVVAGCAQQPAKKVTSEAGNNLHQAVLSDSKAIFSALIDGADETRLSRRPVACPNGRDRASAGITARDLAKICGLNDALEAFAVYDRDVLSWQAVHRANEPADYQAFLAAEPDNIFRNKAQQALAGRLQQIRAELQASSQCALQEPDWFWISGECPQGVAQGEGIARNTEGNEFRGRVTDGRLVQGKWLENNRIVYDGGFAEGLRHGDGICLHEGAYEPCRYYRNDRVDDVFVQRRLMARHLEYLRTVRGSGGQPGSWSQALSAEEKNMLRNLDRSSGYNSADTGE</sequence>
<dbReference type="PROSITE" id="PS51257">
    <property type="entry name" value="PROKAR_LIPOPROTEIN"/>
    <property type="match status" value="1"/>
</dbReference>
<evidence type="ECO:0000313" key="2">
    <source>
        <dbReference type="EMBL" id="UXD86435.1"/>
    </source>
</evidence>
<reference evidence="3" key="1">
    <citation type="submission" date="2020-06" db="EMBL/GenBank/DDBJ databases">
        <title>Thalassolituus marinus alknpb1M-1, a hydrocarbon-degrading bacterium isolated from the deep-sea overlying water using an in-situ strategy from the South China Sea basin.</title>
        <authorList>
            <person name="Dong C."/>
            <person name="Chen Y."/>
            <person name="Shao Z."/>
        </authorList>
    </citation>
    <scope>NUCLEOTIDE SEQUENCE [LARGE SCALE GENOMIC DNA]</scope>
    <source>
        <strain evidence="3">alknpb1M-1</strain>
    </source>
</reference>
<proteinExistence type="predicted"/>
<protein>
    <recommendedName>
        <fullName evidence="4">Lipoprotein</fullName>
    </recommendedName>
</protein>
<dbReference type="EMBL" id="CP054475">
    <property type="protein sequence ID" value="UXD86435.1"/>
    <property type="molecule type" value="Genomic_DNA"/>
</dbReference>
<organism evidence="2 3">
    <name type="scientific">Thalassolituus hydrocarboniclasticus</name>
    <dbReference type="NCBI Taxonomy" id="2742796"/>
    <lineage>
        <taxon>Bacteria</taxon>
        <taxon>Pseudomonadati</taxon>
        <taxon>Pseudomonadota</taxon>
        <taxon>Gammaproteobacteria</taxon>
        <taxon>Oceanospirillales</taxon>
        <taxon>Oceanospirillaceae</taxon>
        <taxon>Thalassolituus</taxon>
    </lineage>
</organism>
<dbReference type="RefSeq" id="WP_260998394.1">
    <property type="nucleotide sequence ID" value="NZ_CP054475.1"/>
</dbReference>
<accession>A0ABY6A775</accession>
<evidence type="ECO:0000313" key="3">
    <source>
        <dbReference type="Proteomes" id="UP001065322"/>
    </source>
</evidence>
<evidence type="ECO:0008006" key="4">
    <source>
        <dbReference type="Google" id="ProtNLM"/>
    </source>
</evidence>
<keyword evidence="3" id="KW-1185">Reference proteome</keyword>
<feature type="chain" id="PRO_5046211221" description="Lipoprotein" evidence="1">
    <location>
        <begin position="19"/>
        <end position="300"/>
    </location>
</feature>
<gene>
    <name evidence="2" type="ORF">HUF19_02800</name>
</gene>
<evidence type="ECO:0000256" key="1">
    <source>
        <dbReference type="SAM" id="SignalP"/>
    </source>
</evidence>